<dbReference type="InterPro" id="IPR013780">
    <property type="entry name" value="Glyco_hydro_b"/>
</dbReference>
<dbReference type="Pfam" id="PF01055">
    <property type="entry name" value="Glyco_hydro_31_2nd"/>
    <property type="match status" value="1"/>
</dbReference>
<evidence type="ECO:0000256" key="7">
    <source>
        <dbReference type="PROSITE-ProRule" id="PRU00779"/>
    </source>
</evidence>
<dbReference type="SUPFAM" id="SSF51445">
    <property type="entry name" value="(Trans)glycosidases"/>
    <property type="match status" value="1"/>
</dbReference>
<feature type="region of interest" description="Disordered" evidence="9">
    <location>
        <begin position="10"/>
        <end position="34"/>
    </location>
</feature>
<proteinExistence type="inferred from homology"/>
<feature type="compositionally biased region" description="Low complexity" evidence="9">
    <location>
        <begin position="21"/>
        <end position="34"/>
    </location>
</feature>
<evidence type="ECO:0000256" key="3">
    <source>
        <dbReference type="ARBA" id="ARBA00022801"/>
    </source>
</evidence>
<evidence type="ECO:0000256" key="4">
    <source>
        <dbReference type="ARBA" id="ARBA00023136"/>
    </source>
</evidence>
<evidence type="ECO:0000256" key="6">
    <source>
        <dbReference type="ARBA" id="ARBA00023295"/>
    </source>
</evidence>
<feature type="domain" description="P-type" evidence="10">
    <location>
        <begin position="143"/>
        <end position="187"/>
    </location>
</feature>
<evidence type="ECO:0000256" key="5">
    <source>
        <dbReference type="ARBA" id="ARBA00023157"/>
    </source>
</evidence>
<accession>A0ABN7BFN1</accession>
<dbReference type="InterPro" id="IPR000322">
    <property type="entry name" value="Glyco_hydro_31_TIM"/>
</dbReference>
<dbReference type="GO" id="GO:0016787">
    <property type="term" value="F:hydrolase activity"/>
    <property type="evidence" value="ECO:0007669"/>
    <property type="project" value="UniProtKB-KW"/>
</dbReference>
<keyword evidence="5 7" id="KW-1015">Disulfide bond</keyword>
<dbReference type="Proteomes" id="UP001307889">
    <property type="component" value="Chromosome 14"/>
</dbReference>
<dbReference type="InterPro" id="IPR044913">
    <property type="entry name" value="P_trefoil_dom_sf"/>
</dbReference>
<name>A0ABN7BFN1_9HEMI</name>
<dbReference type="SUPFAM" id="SSF51011">
    <property type="entry name" value="Glycosyl hydrolase domain"/>
    <property type="match status" value="1"/>
</dbReference>
<dbReference type="Gene3D" id="2.60.40.1760">
    <property type="entry name" value="glycosyl hydrolase (family 31)"/>
    <property type="match status" value="1"/>
</dbReference>
<dbReference type="InterPro" id="IPR017957">
    <property type="entry name" value="P_trefoil_CS"/>
</dbReference>
<dbReference type="EMBL" id="AP028922">
    <property type="protein sequence ID" value="BET02465.1"/>
    <property type="molecule type" value="Genomic_DNA"/>
</dbReference>
<keyword evidence="6 8" id="KW-0326">Glycosidase</keyword>
<dbReference type="Pfam" id="PF21365">
    <property type="entry name" value="Glyco_hydro_31_3rd"/>
    <property type="match status" value="1"/>
</dbReference>
<dbReference type="Gene3D" id="4.10.110.10">
    <property type="entry name" value="Spasmolytic Protein, domain 1"/>
    <property type="match status" value="1"/>
</dbReference>
<dbReference type="InterPro" id="IPR048395">
    <property type="entry name" value="Glyco_hydro_31_C"/>
</dbReference>
<dbReference type="CDD" id="cd06602">
    <property type="entry name" value="GH31_MGAM_SI_GAA"/>
    <property type="match status" value="1"/>
</dbReference>
<sequence length="985" mass="110730">MTIPVVSKLAKNDDTGTPPRNDTAPSSASADTDSNASRPLLLLQQPHDHDGRVFLGFFLKFVCPLLALFILCANPYGPSLRVSLYVWPIKYYHISRQWEAAHGSLIREYFFEGKHDNWIKKPPAYDFEAELEKLPKPPLPSNDSCSAVKDLRFDCFPSGTVSEAGCRERGCCYQPATGSIPSCFYPQGYGSYVYKRLTINEKNISAELSANFVSPYPKQYTTIYLSIIFHNANMLQITYSPFDIRPTIMRQARANNADPAAERSYTVDINANMTGFRIIRKSNGKPIFDSQNLGGLLMSEQFAQLSTALPSKYIYGLEQRTNSFPLDTNWNTVTMFNHDAAPHKANGYGTYPSYICLEGDGKAHAVHFASLPATDFRLQPGGLTVRTVSGLSLGFSITLGESPKSLYINDNQFITPLPPFWALGFHFSRFGFKDTADLKATYQRIKNAQIPFDTQWTDIDYMDQRNDFTLSPKFKDLPDFVDELHKEGMHYVLILDPGVSGSEKPGTYPPYDKGLKMDIFVKDSSGKKPLVGKVWNRESTVFPDFTHPKTLEYWMDQIGDLHKKLAFDGIWLDMNEPSNFVNGSIKGCPANSFENPPYLPEVEGGVLNYHTLCMSALHYRSIPHYYLHNDYGSFEAFLTSFALAQVREERSFVISRSGNSMTSSVAGIWTGDVWSTWDDMRQSVRDLMTFNLLHQPMVGADICGFNGNTTKALCQRWYQLGAFYPFSRSHNTDDGIDQDPVALGIEDSVRDAMNKRYSLLPYLYSLFWAQKHDGLPVVRPTFFEFPDSEDTYTLDTQFFWGSGILVIPALDETLTYVKAYIGDGVWYDWNSLLRLPVSGTRVVLPAPPNEIPLLLRGGHIVPGFNMNGATTTKQLRDAGSLRLVVPLNETGGAAGFLYWDDGVTMEGPFSLVQYTAFNQTLKAELPISSYKDDLRIDEIHVTHVDSVGNVTLDDKPCPFNYNATTKILIAEPKISAFRNFVLSWS</sequence>
<dbReference type="Gene3D" id="2.60.40.1180">
    <property type="entry name" value="Golgi alpha-mannosidase II"/>
    <property type="match status" value="2"/>
</dbReference>
<evidence type="ECO:0000256" key="1">
    <source>
        <dbReference type="ARBA" id="ARBA00004308"/>
    </source>
</evidence>
<evidence type="ECO:0000259" key="10">
    <source>
        <dbReference type="PROSITE" id="PS51448"/>
    </source>
</evidence>
<keyword evidence="3 8" id="KW-0378">Hydrolase</keyword>
<feature type="disulfide bond" evidence="7">
    <location>
        <begin position="166"/>
        <end position="183"/>
    </location>
</feature>
<gene>
    <name evidence="11" type="ORF">NTJ_15284</name>
</gene>
<dbReference type="PROSITE" id="PS00129">
    <property type="entry name" value="GLYCOSYL_HYDROL_F31_1"/>
    <property type="match status" value="1"/>
</dbReference>
<dbReference type="InterPro" id="IPR011013">
    <property type="entry name" value="Gal_mutarotase_sf_dom"/>
</dbReference>
<protein>
    <submittedName>
        <fullName evidence="11">Glycosyl hydrolases family 31</fullName>
    </submittedName>
</protein>
<dbReference type="PROSITE" id="PS00025">
    <property type="entry name" value="P_TREFOIL_1"/>
    <property type="match status" value="1"/>
</dbReference>
<dbReference type="SUPFAM" id="SSF74650">
    <property type="entry name" value="Galactose mutarotase-like"/>
    <property type="match status" value="1"/>
</dbReference>
<dbReference type="Gene3D" id="3.20.20.80">
    <property type="entry name" value="Glycosidases"/>
    <property type="match status" value="1"/>
</dbReference>
<comment type="similarity">
    <text evidence="2 8">Belongs to the glycosyl hydrolase 31 family.</text>
</comment>
<comment type="subcellular location">
    <subcellularLocation>
        <location evidence="1">Endomembrane system</location>
    </subcellularLocation>
</comment>
<keyword evidence="4" id="KW-0472">Membrane</keyword>
<evidence type="ECO:0000256" key="2">
    <source>
        <dbReference type="ARBA" id="ARBA00007806"/>
    </source>
</evidence>
<dbReference type="InterPro" id="IPR017853">
    <property type="entry name" value="GH"/>
</dbReference>
<reference evidence="11 12" key="1">
    <citation type="submission" date="2023-09" db="EMBL/GenBank/DDBJ databases">
        <title>Nesidiocoris tenuis whole genome shotgun sequence.</title>
        <authorList>
            <person name="Shibata T."/>
            <person name="Shimoda M."/>
            <person name="Kobayashi T."/>
            <person name="Uehara T."/>
        </authorList>
    </citation>
    <scope>NUCLEOTIDE SEQUENCE [LARGE SCALE GENOMIC DNA]</scope>
    <source>
        <strain evidence="11 12">Japan</strain>
    </source>
</reference>
<dbReference type="SMART" id="SM00018">
    <property type="entry name" value="PD"/>
    <property type="match status" value="1"/>
</dbReference>
<dbReference type="PANTHER" id="PTHR22762">
    <property type="entry name" value="ALPHA-GLUCOSIDASE"/>
    <property type="match status" value="1"/>
</dbReference>
<dbReference type="InterPro" id="IPR030458">
    <property type="entry name" value="Glyco_hydro_31_AS"/>
</dbReference>
<dbReference type="InterPro" id="IPR000519">
    <property type="entry name" value="P_trefoil_dom"/>
</dbReference>
<dbReference type="PROSITE" id="PS51448">
    <property type="entry name" value="P_TREFOIL_2"/>
    <property type="match status" value="1"/>
</dbReference>
<organism evidence="11 12">
    <name type="scientific">Nesidiocoris tenuis</name>
    <dbReference type="NCBI Taxonomy" id="355587"/>
    <lineage>
        <taxon>Eukaryota</taxon>
        <taxon>Metazoa</taxon>
        <taxon>Ecdysozoa</taxon>
        <taxon>Arthropoda</taxon>
        <taxon>Hexapoda</taxon>
        <taxon>Insecta</taxon>
        <taxon>Pterygota</taxon>
        <taxon>Neoptera</taxon>
        <taxon>Paraneoptera</taxon>
        <taxon>Hemiptera</taxon>
        <taxon>Heteroptera</taxon>
        <taxon>Panheteroptera</taxon>
        <taxon>Cimicomorpha</taxon>
        <taxon>Miridae</taxon>
        <taxon>Dicyphina</taxon>
        <taxon>Nesidiocoris</taxon>
    </lineage>
</organism>
<evidence type="ECO:0000256" key="8">
    <source>
        <dbReference type="RuleBase" id="RU361185"/>
    </source>
</evidence>
<dbReference type="CDD" id="cd00111">
    <property type="entry name" value="Trefoil"/>
    <property type="match status" value="1"/>
</dbReference>
<comment type="caution">
    <text evidence="7">Lacks conserved residue(s) required for the propagation of feature annotation.</text>
</comment>
<evidence type="ECO:0000313" key="12">
    <source>
        <dbReference type="Proteomes" id="UP001307889"/>
    </source>
</evidence>
<keyword evidence="12" id="KW-1185">Reference proteome</keyword>
<evidence type="ECO:0000256" key="9">
    <source>
        <dbReference type="SAM" id="MobiDB-lite"/>
    </source>
</evidence>
<dbReference type="Pfam" id="PF00088">
    <property type="entry name" value="Trefoil"/>
    <property type="match status" value="1"/>
</dbReference>
<evidence type="ECO:0000313" key="11">
    <source>
        <dbReference type="EMBL" id="BET02465.1"/>
    </source>
</evidence>
<dbReference type="PANTHER" id="PTHR22762:SF131">
    <property type="entry name" value="GLYCOSIDE HYDROLASE FAMILY 31 N-TERMINAL DOMAIN-CONTAINING PROTEIN"/>
    <property type="match status" value="1"/>
</dbReference>